<evidence type="ECO:0000313" key="1">
    <source>
        <dbReference type="EMBL" id="QBQ54193.1"/>
    </source>
</evidence>
<accession>A0A4P7BVX4</accession>
<reference evidence="1 2" key="1">
    <citation type="submission" date="2019-03" db="EMBL/GenBank/DDBJ databases">
        <title>The genome sequence of Nitrosococcus wardiae strain D1FHST reveals the archetypal metabolic capacity of ammonia-oxidizing Gammaproteobacteria.</title>
        <authorList>
            <person name="Wang L."/>
            <person name="Lim C.K."/>
            <person name="Hanson T.E."/>
            <person name="Dang H."/>
            <person name="Klotz M.G."/>
        </authorList>
    </citation>
    <scope>NUCLEOTIDE SEQUENCE [LARGE SCALE GENOMIC DNA]</scope>
    <source>
        <strain evidence="1 2">D1FHS</strain>
    </source>
</reference>
<dbReference type="KEGG" id="nwr:E3U44_06510"/>
<organism evidence="1 2">
    <name type="scientific">Nitrosococcus wardiae</name>
    <dbReference type="NCBI Taxonomy" id="1814290"/>
    <lineage>
        <taxon>Bacteria</taxon>
        <taxon>Pseudomonadati</taxon>
        <taxon>Pseudomonadota</taxon>
        <taxon>Gammaproteobacteria</taxon>
        <taxon>Chromatiales</taxon>
        <taxon>Chromatiaceae</taxon>
        <taxon>Nitrosococcus</taxon>
    </lineage>
</organism>
<keyword evidence="2" id="KW-1185">Reference proteome</keyword>
<sequence>MIADLPESTTLDRTQMTALRGGKTLGAFPGSSFANVGVDINLNQQINQFQSLDITAANNVANFGLFAPKI</sequence>
<evidence type="ECO:0000313" key="2">
    <source>
        <dbReference type="Proteomes" id="UP000294325"/>
    </source>
</evidence>
<proteinExistence type="predicted"/>
<dbReference type="Proteomes" id="UP000294325">
    <property type="component" value="Chromosome"/>
</dbReference>
<protein>
    <submittedName>
        <fullName evidence="1">Uncharacterized protein</fullName>
    </submittedName>
</protein>
<dbReference type="RefSeq" id="WP_134357289.1">
    <property type="nucleotide sequence ID" value="NZ_CP038033.1"/>
</dbReference>
<dbReference type="EMBL" id="CP038033">
    <property type="protein sequence ID" value="QBQ54193.1"/>
    <property type="molecule type" value="Genomic_DNA"/>
</dbReference>
<dbReference type="AlphaFoldDB" id="A0A4P7BVX4"/>
<name>A0A4P7BVX4_9GAMM</name>
<gene>
    <name evidence="1" type="ORF">E3U44_06510</name>
</gene>